<dbReference type="EMBL" id="JBHFNT010000314">
    <property type="protein sequence ID" value="MFB2839587.1"/>
    <property type="molecule type" value="Genomic_DNA"/>
</dbReference>
<sequence>MAISTAYNKPTIPTEEDAKLSEQSSRILAPLIRLTQSKPTQQLKVVEENGTEQTVEIPATAFHLLVDILSQMAQGNAVTLIPIHAELTTQEAADILNVSRPFLIKLIESGELPYRKVGRHRRIFFKDVMKYKQQIDNQRMQVLDELVAQAQELNMGYD</sequence>
<accession>A0ABV4WWW6</accession>
<dbReference type="InterPro" id="IPR009061">
    <property type="entry name" value="DNA-bd_dom_put_sf"/>
</dbReference>
<evidence type="ECO:0000259" key="1">
    <source>
        <dbReference type="Pfam" id="PF12728"/>
    </source>
</evidence>
<proteinExistence type="predicted"/>
<keyword evidence="3" id="KW-1185">Reference proteome</keyword>
<comment type="caution">
    <text evidence="2">The sequence shown here is derived from an EMBL/GenBank/DDBJ whole genome shotgun (WGS) entry which is preliminary data.</text>
</comment>
<organism evidence="2 3">
    <name type="scientific">Floridaenema evergladense BLCC-F167</name>
    <dbReference type="NCBI Taxonomy" id="3153639"/>
    <lineage>
        <taxon>Bacteria</taxon>
        <taxon>Bacillati</taxon>
        <taxon>Cyanobacteriota</taxon>
        <taxon>Cyanophyceae</taxon>
        <taxon>Oscillatoriophycideae</taxon>
        <taxon>Aerosakkonematales</taxon>
        <taxon>Aerosakkonemataceae</taxon>
        <taxon>Floridanema</taxon>
        <taxon>Floridanema evergladense</taxon>
    </lineage>
</organism>
<dbReference type="SUPFAM" id="SSF46955">
    <property type="entry name" value="Putative DNA-binding domain"/>
    <property type="match status" value="1"/>
</dbReference>
<feature type="domain" description="Helix-turn-helix" evidence="1">
    <location>
        <begin position="87"/>
        <end position="134"/>
    </location>
</feature>
<dbReference type="InterPro" id="IPR010093">
    <property type="entry name" value="SinI_DNA-bd"/>
</dbReference>
<protein>
    <submittedName>
        <fullName evidence="2">Helix-turn-helix domain-containing protein</fullName>
    </submittedName>
</protein>
<name>A0ABV4WWW6_9CYAN</name>
<dbReference type="Pfam" id="PF12728">
    <property type="entry name" value="HTH_17"/>
    <property type="match status" value="1"/>
</dbReference>
<dbReference type="InterPro" id="IPR041657">
    <property type="entry name" value="HTH_17"/>
</dbReference>
<dbReference type="NCBIfam" id="TIGR01764">
    <property type="entry name" value="excise"/>
    <property type="match status" value="1"/>
</dbReference>
<dbReference type="RefSeq" id="WP_413281853.1">
    <property type="nucleotide sequence ID" value="NZ_JBHFNT010000314.1"/>
</dbReference>
<gene>
    <name evidence="2" type="ORF">ACE1CA_34280</name>
</gene>
<evidence type="ECO:0000313" key="2">
    <source>
        <dbReference type="EMBL" id="MFB2839587.1"/>
    </source>
</evidence>
<reference evidence="2 3" key="1">
    <citation type="submission" date="2024-09" db="EMBL/GenBank/DDBJ databases">
        <title>Floridaenema gen nov. (Aerosakkonemataceae, Aerosakkonematales ord. nov., Cyanobacteria) from benthic tropical and subtropical fresh waters, with the description of four new species.</title>
        <authorList>
            <person name="Moretto J.A."/>
            <person name="Berthold D.E."/>
            <person name="Lefler F.W."/>
            <person name="Huang I.-S."/>
            <person name="Laughinghouse H. IV."/>
        </authorList>
    </citation>
    <scope>NUCLEOTIDE SEQUENCE [LARGE SCALE GENOMIC DNA]</scope>
    <source>
        <strain evidence="2 3">BLCC-F167</strain>
    </source>
</reference>
<dbReference type="Proteomes" id="UP001576780">
    <property type="component" value="Unassembled WGS sequence"/>
</dbReference>
<evidence type="ECO:0000313" key="3">
    <source>
        <dbReference type="Proteomes" id="UP001576780"/>
    </source>
</evidence>